<protein>
    <submittedName>
        <fullName evidence="3">Transcriptional regulator with XRE-family HTH domain</fullName>
    </submittedName>
</protein>
<dbReference type="Gene3D" id="1.10.260.40">
    <property type="entry name" value="lambda repressor-like DNA-binding domains"/>
    <property type="match status" value="1"/>
</dbReference>
<gene>
    <name evidence="3" type="ORF">HNP82_000830</name>
</gene>
<dbReference type="Pfam" id="PF01381">
    <property type="entry name" value="HTH_3"/>
    <property type="match status" value="1"/>
</dbReference>
<dbReference type="RefSeq" id="WP_183771789.1">
    <property type="nucleotide sequence ID" value="NZ_JACHFW010000002.1"/>
</dbReference>
<dbReference type="Gene3D" id="1.25.40.10">
    <property type="entry name" value="Tetratricopeptide repeat domain"/>
    <property type="match status" value="1"/>
</dbReference>
<dbReference type="InterPro" id="IPR001387">
    <property type="entry name" value="Cro/C1-type_HTH"/>
</dbReference>
<dbReference type="Proteomes" id="UP000543642">
    <property type="component" value="Unassembled WGS sequence"/>
</dbReference>
<dbReference type="SUPFAM" id="SSF47413">
    <property type="entry name" value="lambda repressor-like DNA-binding domains"/>
    <property type="match status" value="1"/>
</dbReference>
<dbReference type="GO" id="GO:0003677">
    <property type="term" value="F:DNA binding"/>
    <property type="evidence" value="ECO:0007669"/>
    <property type="project" value="UniProtKB-KW"/>
</dbReference>
<dbReference type="SMART" id="SM00530">
    <property type="entry name" value="HTH_XRE"/>
    <property type="match status" value="1"/>
</dbReference>
<dbReference type="CDD" id="cd00093">
    <property type="entry name" value="HTH_XRE"/>
    <property type="match status" value="1"/>
</dbReference>
<comment type="caution">
    <text evidence="3">The sequence shown here is derived from an EMBL/GenBank/DDBJ whole genome shotgun (WGS) entry which is preliminary data.</text>
</comment>
<evidence type="ECO:0000313" key="3">
    <source>
        <dbReference type="EMBL" id="MBB5263732.1"/>
    </source>
</evidence>
<accession>A0A7W8H8J7</accession>
<dbReference type="PROSITE" id="PS50943">
    <property type="entry name" value="HTH_CROC1"/>
    <property type="match status" value="1"/>
</dbReference>
<name>A0A7W8H8J7_9FIRM</name>
<proteinExistence type="predicted"/>
<keyword evidence="4" id="KW-1185">Reference proteome</keyword>
<keyword evidence="1" id="KW-0238">DNA-binding</keyword>
<evidence type="ECO:0000313" key="4">
    <source>
        <dbReference type="Proteomes" id="UP000543642"/>
    </source>
</evidence>
<sequence>MKEMNLGRILIENRHKRGITQDELAAHIGVSKGAVSKWETGSSLPDISLLPQLASYFDISIDELIGYQPQMEKEDIQKLYIRLSKDFSVLPFDEVLAECLEIVKKYYSCYPLLFQLGSLLVNHIAQASNPEQMTQIMEKALECFHRVRSEADEPNLQKEALLMEAFCLLQLQRPSEVIDILEPVEMQAGSPEPLLASAYRATGNDKEAKKILQIGIYKEMMTFFDLFPSYLNLCLNDAEQFEEACQRFYQIADTFQVKTLHPSILLGVYITIAQGWLALGDIEQALDILTQYTDLAVSDIYPLHLHGDNFFNLLDEWFDSELMLGAFPPRDEALIRHSMTQALSENPVFLPLAENPRFQAMINRLRANEEGK</sequence>
<dbReference type="PANTHER" id="PTHR46558:SF11">
    <property type="entry name" value="HTH-TYPE TRANSCRIPTIONAL REGULATOR XRE"/>
    <property type="match status" value="1"/>
</dbReference>
<evidence type="ECO:0000259" key="2">
    <source>
        <dbReference type="PROSITE" id="PS50943"/>
    </source>
</evidence>
<feature type="domain" description="HTH cro/C1-type" evidence="2">
    <location>
        <begin position="10"/>
        <end position="64"/>
    </location>
</feature>
<reference evidence="3 4" key="1">
    <citation type="submission" date="2020-08" db="EMBL/GenBank/DDBJ databases">
        <title>Genomic Encyclopedia of Type Strains, Phase IV (KMG-IV): sequencing the most valuable type-strain genomes for metagenomic binning, comparative biology and taxonomic classification.</title>
        <authorList>
            <person name="Goeker M."/>
        </authorList>
    </citation>
    <scope>NUCLEOTIDE SEQUENCE [LARGE SCALE GENOMIC DNA]</scope>
    <source>
        <strain evidence="3 4">DSM 106146</strain>
    </source>
</reference>
<dbReference type="SUPFAM" id="SSF48452">
    <property type="entry name" value="TPR-like"/>
    <property type="match status" value="1"/>
</dbReference>
<dbReference type="EMBL" id="JACHFW010000002">
    <property type="protein sequence ID" value="MBB5263732.1"/>
    <property type="molecule type" value="Genomic_DNA"/>
</dbReference>
<dbReference type="InterPro" id="IPR010982">
    <property type="entry name" value="Lambda_DNA-bd_dom_sf"/>
</dbReference>
<organism evidence="3 4">
    <name type="scientific">Catenibacillus scindens</name>
    <dbReference type="NCBI Taxonomy" id="673271"/>
    <lineage>
        <taxon>Bacteria</taxon>
        <taxon>Bacillati</taxon>
        <taxon>Bacillota</taxon>
        <taxon>Clostridia</taxon>
        <taxon>Lachnospirales</taxon>
        <taxon>Lachnospiraceae</taxon>
        <taxon>Catenibacillus</taxon>
    </lineage>
</organism>
<dbReference type="AlphaFoldDB" id="A0A7W8H8J7"/>
<dbReference type="InterPro" id="IPR011990">
    <property type="entry name" value="TPR-like_helical_dom_sf"/>
</dbReference>
<dbReference type="PANTHER" id="PTHR46558">
    <property type="entry name" value="TRACRIPTIONAL REGULATORY PROTEIN-RELATED-RELATED"/>
    <property type="match status" value="1"/>
</dbReference>
<evidence type="ECO:0000256" key="1">
    <source>
        <dbReference type="ARBA" id="ARBA00023125"/>
    </source>
</evidence>